<proteinExistence type="predicted"/>
<gene>
    <name evidence="3" type="ORF">CVLEPA_LOCUS84</name>
</gene>
<keyword evidence="2" id="KW-0812">Transmembrane</keyword>
<keyword evidence="4" id="KW-1185">Reference proteome</keyword>
<evidence type="ECO:0000256" key="1">
    <source>
        <dbReference type="SAM" id="MobiDB-lite"/>
    </source>
</evidence>
<name>A0ABP0EUN6_CLALP</name>
<dbReference type="Proteomes" id="UP001642483">
    <property type="component" value="Unassembled WGS sequence"/>
</dbReference>
<comment type="caution">
    <text evidence="3">The sequence shown here is derived from an EMBL/GenBank/DDBJ whole genome shotgun (WGS) entry which is preliminary data.</text>
</comment>
<dbReference type="EMBL" id="CAWYQH010000001">
    <property type="protein sequence ID" value="CAK8671060.1"/>
    <property type="molecule type" value="Genomic_DNA"/>
</dbReference>
<reference evidence="3 4" key="1">
    <citation type="submission" date="2024-02" db="EMBL/GenBank/DDBJ databases">
        <authorList>
            <person name="Daric V."/>
            <person name="Darras S."/>
        </authorList>
    </citation>
    <scope>NUCLEOTIDE SEQUENCE [LARGE SCALE GENOMIC DNA]</scope>
</reference>
<keyword evidence="2" id="KW-1133">Transmembrane helix</keyword>
<evidence type="ECO:0000313" key="3">
    <source>
        <dbReference type="EMBL" id="CAK8671060.1"/>
    </source>
</evidence>
<feature type="region of interest" description="Disordered" evidence="1">
    <location>
        <begin position="1"/>
        <end position="22"/>
    </location>
</feature>
<sequence>MSKKNILNANDPKQNCPPKRNGFSISFTSPQNNLNVFLLNRHNGKDPHDNELVYDVTTNSDGFATVLCLFVELTIFFKTVLVCVFYTEQSTIVRAMSTF</sequence>
<organism evidence="3 4">
    <name type="scientific">Clavelina lepadiformis</name>
    <name type="common">Light-bulb sea squirt</name>
    <name type="synonym">Ascidia lepadiformis</name>
    <dbReference type="NCBI Taxonomy" id="159417"/>
    <lineage>
        <taxon>Eukaryota</taxon>
        <taxon>Metazoa</taxon>
        <taxon>Chordata</taxon>
        <taxon>Tunicata</taxon>
        <taxon>Ascidiacea</taxon>
        <taxon>Aplousobranchia</taxon>
        <taxon>Clavelinidae</taxon>
        <taxon>Clavelina</taxon>
    </lineage>
</organism>
<protein>
    <submittedName>
        <fullName evidence="3">Uncharacterized protein</fullName>
    </submittedName>
</protein>
<evidence type="ECO:0000256" key="2">
    <source>
        <dbReference type="SAM" id="Phobius"/>
    </source>
</evidence>
<evidence type="ECO:0000313" key="4">
    <source>
        <dbReference type="Proteomes" id="UP001642483"/>
    </source>
</evidence>
<feature type="compositionally biased region" description="Polar residues" evidence="1">
    <location>
        <begin position="1"/>
        <end position="13"/>
    </location>
</feature>
<feature type="transmembrane region" description="Helical" evidence="2">
    <location>
        <begin position="62"/>
        <end position="86"/>
    </location>
</feature>
<accession>A0ABP0EUN6</accession>
<keyword evidence="2" id="KW-0472">Membrane</keyword>